<dbReference type="RefSeq" id="WP_055299885.1">
    <property type="nucleotide sequence ID" value="NZ_BLYK01000040.1"/>
</dbReference>
<organism evidence="1 2">
    <name type="scientific">Anaerobutyricum hallii</name>
    <dbReference type="NCBI Taxonomy" id="39488"/>
    <lineage>
        <taxon>Bacteria</taxon>
        <taxon>Bacillati</taxon>
        <taxon>Bacillota</taxon>
        <taxon>Clostridia</taxon>
        <taxon>Lachnospirales</taxon>
        <taxon>Lachnospiraceae</taxon>
        <taxon>Anaerobutyricum</taxon>
    </lineage>
</organism>
<evidence type="ECO:0000313" key="1">
    <source>
        <dbReference type="EMBL" id="CUP07040.1"/>
    </source>
</evidence>
<proteinExistence type="predicted"/>
<protein>
    <submittedName>
        <fullName evidence="1">Uncharacterized protein</fullName>
    </submittedName>
</protein>
<evidence type="ECO:0000313" key="2">
    <source>
        <dbReference type="Proteomes" id="UP000095679"/>
    </source>
</evidence>
<dbReference type="EMBL" id="CYZL01000039">
    <property type="protein sequence ID" value="CUP07040.1"/>
    <property type="molecule type" value="Genomic_DNA"/>
</dbReference>
<accession>A0A174KCL7</accession>
<gene>
    <name evidence="1" type="ORF">ERS852450_03009</name>
</gene>
<name>A0A174KCL7_9FIRM</name>
<reference evidence="1 2" key="1">
    <citation type="submission" date="2015-09" db="EMBL/GenBank/DDBJ databases">
        <authorList>
            <consortium name="Pathogen Informatics"/>
        </authorList>
    </citation>
    <scope>NUCLEOTIDE SEQUENCE [LARGE SCALE GENOMIC DNA]</scope>
    <source>
        <strain evidence="1 2">2789STDY5834835</strain>
    </source>
</reference>
<dbReference type="AlphaFoldDB" id="A0A174KCL7"/>
<sequence>MRGYTANGKSWIDWEGRDKEDYQENYFMYHLRKQLAHQFAGENGVCNVKNVTPALEEKKHPGAAAPLGA</sequence>
<dbReference type="Proteomes" id="UP000095679">
    <property type="component" value="Unassembled WGS sequence"/>
</dbReference>